<evidence type="ECO:0000256" key="7">
    <source>
        <dbReference type="ARBA" id="ARBA00023242"/>
    </source>
</evidence>
<feature type="region of interest" description="Disordered" evidence="10">
    <location>
        <begin position="1"/>
        <end position="32"/>
    </location>
</feature>
<evidence type="ECO:0000313" key="12">
    <source>
        <dbReference type="Proteomes" id="UP001296104"/>
    </source>
</evidence>
<keyword evidence="9" id="KW-0137">Centromere</keyword>
<dbReference type="GO" id="GO:0007059">
    <property type="term" value="P:chromosome segregation"/>
    <property type="evidence" value="ECO:0007669"/>
    <property type="project" value="TreeGrafter"/>
</dbReference>
<proteinExistence type="predicted"/>
<dbReference type="GO" id="GO:0000444">
    <property type="term" value="C:MIS12/MIND type complex"/>
    <property type="evidence" value="ECO:0007669"/>
    <property type="project" value="InterPro"/>
</dbReference>
<dbReference type="GO" id="GO:0051301">
    <property type="term" value="P:cell division"/>
    <property type="evidence" value="ECO:0007669"/>
    <property type="project" value="UniProtKB-KW"/>
</dbReference>
<evidence type="ECO:0000256" key="4">
    <source>
        <dbReference type="ARBA" id="ARBA00022618"/>
    </source>
</evidence>
<feature type="compositionally biased region" description="Pro residues" evidence="10">
    <location>
        <begin position="18"/>
        <end position="28"/>
    </location>
</feature>
<evidence type="ECO:0000256" key="3">
    <source>
        <dbReference type="ARBA" id="ARBA00022454"/>
    </source>
</evidence>
<sequence length="221" mass="24841">MATEMEVDQHQNSRSPSPAQPPPTPAAPGPRASALQKLYNDAINHVVKTISYSNFSACFPTPSQAVPASVKLLHEQFTEKLGESMRKEFDSILAERNVIPSLNELDRLIEDAKRRKARAAEDNNGHVPVPPHTLPAKQLYISHLAPTLGEYDRQMKERQELLATENQEIMGRVMQQRKDIKSLIDGLENVVKDLNGSVEALQPEDMQALREKNREVDESMR</sequence>
<evidence type="ECO:0000256" key="9">
    <source>
        <dbReference type="ARBA" id="ARBA00023328"/>
    </source>
</evidence>
<dbReference type="AlphaFoldDB" id="A0AAI8Z359"/>
<protein>
    <recommendedName>
        <fullName evidence="13">MIND kinetochore complex component Nnf1</fullName>
    </recommendedName>
</protein>
<keyword evidence="4" id="KW-0132">Cell division</keyword>
<evidence type="ECO:0000256" key="8">
    <source>
        <dbReference type="ARBA" id="ARBA00023306"/>
    </source>
</evidence>
<dbReference type="InterPro" id="IPR007128">
    <property type="entry name" value="PMF1/Nnf1"/>
</dbReference>
<keyword evidence="8" id="KW-0131">Cell cycle</keyword>
<reference evidence="11" key="1">
    <citation type="submission" date="2023-11" db="EMBL/GenBank/DDBJ databases">
        <authorList>
            <person name="Alioto T."/>
            <person name="Alioto T."/>
            <person name="Gomez Garrido J."/>
        </authorList>
    </citation>
    <scope>NUCLEOTIDE SEQUENCE</scope>
</reference>
<dbReference type="EMBL" id="CAVMBE010000050">
    <property type="protein sequence ID" value="CAK4031594.1"/>
    <property type="molecule type" value="Genomic_DNA"/>
</dbReference>
<dbReference type="Pfam" id="PF03980">
    <property type="entry name" value="Nnf1"/>
    <property type="match status" value="1"/>
</dbReference>
<keyword evidence="5" id="KW-0498">Mitosis</keyword>
<keyword evidence="12" id="KW-1185">Reference proteome</keyword>
<dbReference type="Proteomes" id="UP001296104">
    <property type="component" value="Unassembled WGS sequence"/>
</dbReference>
<dbReference type="GO" id="GO:0005634">
    <property type="term" value="C:nucleus"/>
    <property type="evidence" value="ECO:0007669"/>
    <property type="project" value="UniProtKB-SubCell"/>
</dbReference>
<dbReference type="PANTHER" id="PTHR15459">
    <property type="entry name" value="POLYAMINE-MODULATED FACTOR 1"/>
    <property type="match status" value="1"/>
</dbReference>
<accession>A0AAI8Z359</accession>
<comment type="caution">
    <text evidence="11">The sequence shown here is derived from an EMBL/GenBank/DDBJ whole genome shotgun (WGS) entry which is preliminary data.</text>
</comment>
<dbReference type="PANTHER" id="PTHR15459:SF3">
    <property type="entry name" value="POLYAMINE-MODULATED FACTOR 1"/>
    <property type="match status" value="1"/>
</dbReference>
<organism evidence="11 12">
    <name type="scientific">Lecanosticta acicola</name>
    <dbReference type="NCBI Taxonomy" id="111012"/>
    <lineage>
        <taxon>Eukaryota</taxon>
        <taxon>Fungi</taxon>
        <taxon>Dikarya</taxon>
        <taxon>Ascomycota</taxon>
        <taxon>Pezizomycotina</taxon>
        <taxon>Dothideomycetes</taxon>
        <taxon>Dothideomycetidae</taxon>
        <taxon>Mycosphaerellales</taxon>
        <taxon>Mycosphaerellaceae</taxon>
        <taxon>Lecanosticta</taxon>
    </lineage>
</organism>
<evidence type="ECO:0000256" key="5">
    <source>
        <dbReference type="ARBA" id="ARBA00022776"/>
    </source>
</evidence>
<gene>
    <name evidence="11" type="ORF">LECACI_7A006752</name>
</gene>
<evidence type="ECO:0000256" key="10">
    <source>
        <dbReference type="SAM" id="MobiDB-lite"/>
    </source>
</evidence>
<keyword evidence="3" id="KW-0158">Chromosome</keyword>
<evidence type="ECO:0000256" key="6">
    <source>
        <dbReference type="ARBA" id="ARBA00022838"/>
    </source>
</evidence>
<evidence type="ECO:0008006" key="13">
    <source>
        <dbReference type="Google" id="ProtNLM"/>
    </source>
</evidence>
<comment type="subcellular location">
    <subcellularLocation>
        <location evidence="2">Chromosome</location>
        <location evidence="2">Centromere</location>
        <location evidence="2">Kinetochore</location>
    </subcellularLocation>
    <subcellularLocation>
        <location evidence="1">Nucleus</location>
    </subcellularLocation>
</comment>
<keyword evidence="7" id="KW-0539">Nucleus</keyword>
<evidence type="ECO:0000256" key="1">
    <source>
        <dbReference type="ARBA" id="ARBA00004123"/>
    </source>
</evidence>
<name>A0AAI8Z359_9PEZI</name>
<evidence type="ECO:0000256" key="2">
    <source>
        <dbReference type="ARBA" id="ARBA00004629"/>
    </source>
</evidence>
<evidence type="ECO:0000313" key="11">
    <source>
        <dbReference type="EMBL" id="CAK4031594.1"/>
    </source>
</evidence>
<keyword evidence="6" id="KW-0995">Kinetochore</keyword>